<dbReference type="EMBL" id="GGEC01063866">
    <property type="protein sequence ID" value="MBX44350.1"/>
    <property type="molecule type" value="Transcribed_RNA"/>
</dbReference>
<reference evidence="1" key="1">
    <citation type="submission" date="2018-02" db="EMBL/GenBank/DDBJ databases">
        <title>Rhizophora mucronata_Transcriptome.</title>
        <authorList>
            <person name="Meera S.P."/>
            <person name="Sreeshan A."/>
            <person name="Augustine A."/>
        </authorList>
    </citation>
    <scope>NUCLEOTIDE SEQUENCE</scope>
    <source>
        <tissue evidence="1">Leaf</tissue>
    </source>
</reference>
<evidence type="ECO:0000313" key="1">
    <source>
        <dbReference type="EMBL" id="MBX44350.1"/>
    </source>
</evidence>
<name>A0A2P2NPM7_RHIMU</name>
<organism evidence="1">
    <name type="scientific">Rhizophora mucronata</name>
    <name type="common">Asiatic mangrove</name>
    <dbReference type="NCBI Taxonomy" id="61149"/>
    <lineage>
        <taxon>Eukaryota</taxon>
        <taxon>Viridiplantae</taxon>
        <taxon>Streptophyta</taxon>
        <taxon>Embryophyta</taxon>
        <taxon>Tracheophyta</taxon>
        <taxon>Spermatophyta</taxon>
        <taxon>Magnoliopsida</taxon>
        <taxon>eudicotyledons</taxon>
        <taxon>Gunneridae</taxon>
        <taxon>Pentapetalae</taxon>
        <taxon>rosids</taxon>
        <taxon>fabids</taxon>
        <taxon>Malpighiales</taxon>
        <taxon>Rhizophoraceae</taxon>
        <taxon>Rhizophora</taxon>
    </lineage>
</organism>
<proteinExistence type="predicted"/>
<dbReference type="AlphaFoldDB" id="A0A2P2NPM7"/>
<sequence length="17" mass="1965">MSSTFRISNFLDPSFIC</sequence>
<accession>A0A2P2NPM7</accession>
<protein>
    <submittedName>
        <fullName evidence="1">Uncharacterized protein</fullName>
    </submittedName>
</protein>